<dbReference type="GO" id="GO:0009073">
    <property type="term" value="P:aromatic amino acid family biosynthetic process"/>
    <property type="evidence" value="ECO:0007669"/>
    <property type="project" value="UniProtKB-KW"/>
</dbReference>
<dbReference type="Gene3D" id="3.40.50.1000">
    <property type="entry name" value="HAD superfamily/HAD-like"/>
    <property type="match status" value="2"/>
</dbReference>
<comment type="cofactor">
    <cofactor evidence="11 12">
        <name>FMNH2</name>
        <dbReference type="ChEBI" id="CHEBI:57618"/>
    </cofactor>
    <text evidence="11 12">Reduced FMN (FMNH(2)).</text>
</comment>
<sequence>MTATLDDHPIHSWLTDMDGVLVHEEAALPGAAEFISALQQYGRRFLVLTNNSIFTPRDLRARLSRSGIDIPEESIWTSALATARFLAEQQPGAAAYVIGEAGLTSAMHEEGFILADSDVDFVVLGETRTYSFEAITRAIRLITGGAKFIATNPDVSGPSAEGPLPATGAVAAMITAATGTQPYYVGKPNPLMMRTALNRIGAHSETSIMIGDRMDTDVKSGLEAGMRSVLVLTGSTRAEEITQYPYRPTAVLDGIADVVPLVERCTATESVELGRTERSADSPRSGRRDGAPAPHERIEVMLRWLTAGESHGPSLISLLDGIPAGIELTSDDLKAALARRRLGHGRGSRQKFEQDVLTIHGGLRHGRTLGSPLAIEVANSEWPKWEKVMSADPVPREDLVIDAGTGDEREIARNRALSRPRPGHADLSGMLKYGFDEARPILERASARETAARVVAGRVAAALLEQAAGIRLVSHTLQVGAVRVPEDAELPTPEDVAALDADPLRCFHRETSAAMVDEVDAAKSDGDTLGGVVEVLAYGAPVGLGSHIQWDRRLDGQLAQAIMSIQAMKGVEIGDGFATAGRRGSAAHDEILAVDGSAGGTSGTFPRVSNRAGGLEGGITNGQVIRVRGALKPISTVPRALRTVDVSTGEQTTANHQRSDTCAVAPAAVIAEAVVALTLADALLEKTGGDSVAEIRAHLEGTQALQSALTDRRPDPAP</sequence>
<dbReference type="GO" id="GO:0005829">
    <property type="term" value="C:cytosol"/>
    <property type="evidence" value="ECO:0007669"/>
    <property type="project" value="TreeGrafter"/>
</dbReference>
<reference evidence="15" key="1">
    <citation type="submission" date="2017-07" db="EMBL/GenBank/DDBJ databases">
        <title>Brachybacterium sp. VR2415.</title>
        <authorList>
            <person name="Tak E.J."/>
            <person name="Bae J.-W."/>
        </authorList>
    </citation>
    <scope>NUCLEOTIDE SEQUENCE [LARGE SCALE GENOMIC DNA]</scope>
    <source>
        <strain evidence="15">VR2415</strain>
    </source>
</reference>
<comment type="similarity">
    <text evidence="2 11 12">Belongs to the chorismate synthase family.</text>
</comment>
<feature type="binding site" evidence="11">
    <location>
        <begin position="444"/>
        <end position="446"/>
    </location>
    <ligand>
        <name>FMN</name>
        <dbReference type="ChEBI" id="CHEBI:58210"/>
    </ligand>
</feature>
<evidence type="ECO:0000256" key="2">
    <source>
        <dbReference type="ARBA" id="ARBA00008014"/>
    </source>
</evidence>
<feature type="binding site" evidence="11">
    <location>
        <begin position="632"/>
        <end position="636"/>
    </location>
    <ligand>
        <name>FMN</name>
        <dbReference type="ChEBI" id="CHEBI:58210"/>
    </ligand>
</feature>
<evidence type="ECO:0000256" key="13">
    <source>
        <dbReference type="SAM" id="MobiDB-lite"/>
    </source>
</evidence>
<feature type="binding site" evidence="11">
    <location>
        <position position="346"/>
    </location>
    <ligand>
        <name>NADP(+)</name>
        <dbReference type="ChEBI" id="CHEBI:58349"/>
    </ligand>
</feature>
<protein>
    <recommendedName>
        <fullName evidence="3 11">Chorismate synthase</fullName>
        <shortName evidence="11">CS</shortName>
        <ecNumber evidence="3 11">4.2.3.5</ecNumber>
    </recommendedName>
    <alternativeName>
        <fullName evidence="11">5-enolpyruvylshikimate-3-phosphate phospholyase</fullName>
    </alternativeName>
</protein>
<keyword evidence="4 11" id="KW-0028">Amino-acid biosynthesis</keyword>
<dbReference type="Gene3D" id="3.60.150.10">
    <property type="entry name" value="Chorismate synthase AroC"/>
    <property type="match status" value="1"/>
</dbReference>
<dbReference type="InterPro" id="IPR023214">
    <property type="entry name" value="HAD_sf"/>
</dbReference>
<keyword evidence="10 11" id="KW-0456">Lyase</keyword>
<dbReference type="FunFam" id="3.60.150.10:FF:000002">
    <property type="entry name" value="Chorismate synthase"/>
    <property type="match status" value="1"/>
</dbReference>
<comment type="function">
    <text evidence="11">Catalyzes the anti-1,4-elimination of the C-3 phosphate and the C-6 proR hydrogen from 5-enolpyruvylshikimate-3-phosphate (EPSP) to yield chorismate, which is the branch point compound that serves as the starting substrate for the three terminal pathways of aromatic amino acid biosynthesis. This reaction introduces a second double bond into the aromatic ring system.</text>
</comment>
<comment type="pathway">
    <text evidence="1 11 12">Metabolic intermediate biosynthesis; chorismate biosynthesis; chorismate from D-erythrose 4-phosphate and phosphoenolpyruvate: step 7/7.</text>
</comment>
<keyword evidence="15" id="KW-1185">Reference proteome</keyword>
<dbReference type="PROSITE" id="PS00787">
    <property type="entry name" value="CHORISMATE_SYNTHASE_1"/>
    <property type="match status" value="1"/>
</dbReference>
<keyword evidence="6 11" id="KW-0288">FMN</keyword>
<evidence type="ECO:0000256" key="8">
    <source>
        <dbReference type="ARBA" id="ARBA00022857"/>
    </source>
</evidence>
<dbReference type="NCBIfam" id="TIGR00033">
    <property type="entry name" value="aroC"/>
    <property type="match status" value="1"/>
</dbReference>
<dbReference type="GO" id="GO:0009423">
    <property type="term" value="P:chorismate biosynthetic process"/>
    <property type="evidence" value="ECO:0007669"/>
    <property type="project" value="UniProtKB-UniRule"/>
</dbReference>
<dbReference type="PANTHER" id="PTHR21085:SF0">
    <property type="entry name" value="CHORISMATE SYNTHASE"/>
    <property type="match status" value="1"/>
</dbReference>
<evidence type="ECO:0000256" key="7">
    <source>
        <dbReference type="ARBA" id="ARBA00022827"/>
    </source>
</evidence>
<dbReference type="Pfam" id="PF13242">
    <property type="entry name" value="Hydrolase_like"/>
    <property type="match status" value="1"/>
</dbReference>
<dbReference type="InterPro" id="IPR035904">
    <property type="entry name" value="Chorismate_synth_AroC_sf"/>
</dbReference>
<feature type="binding site" evidence="11">
    <location>
        <begin position="566"/>
        <end position="567"/>
    </location>
    <ligand>
        <name>FMN</name>
        <dbReference type="ChEBI" id="CHEBI:58210"/>
    </ligand>
</feature>
<feature type="compositionally biased region" description="Basic and acidic residues" evidence="13">
    <location>
        <begin position="272"/>
        <end position="293"/>
    </location>
</feature>
<evidence type="ECO:0000256" key="10">
    <source>
        <dbReference type="ARBA" id="ARBA00023239"/>
    </source>
</evidence>
<keyword evidence="7 11" id="KW-0274">FAD</keyword>
<dbReference type="SUPFAM" id="SSF56784">
    <property type="entry name" value="HAD-like"/>
    <property type="match status" value="1"/>
</dbReference>
<dbReference type="Pfam" id="PF01264">
    <property type="entry name" value="Chorismate_synt"/>
    <property type="match status" value="1"/>
</dbReference>
<evidence type="ECO:0000256" key="5">
    <source>
        <dbReference type="ARBA" id="ARBA00022630"/>
    </source>
</evidence>
<dbReference type="CDD" id="cd07530">
    <property type="entry name" value="HAD_Pase_UmpH-like"/>
    <property type="match status" value="1"/>
</dbReference>
<dbReference type="PANTHER" id="PTHR21085">
    <property type="entry name" value="CHORISMATE SYNTHASE"/>
    <property type="match status" value="1"/>
</dbReference>
<evidence type="ECO:0000256" key="11">
    <source>
        <dbReference type="HAMAP-Rule" id="MF_00300"/>
    </source>
</evidence>
<dbReference type="CDD" id="cd07304">
    <property type="entry name" value="Chorismate_synthase"/>
    <property type="match status" value="1"/>
</dbReference>
<dbReference type="AlphaFoldDB" id="A0A220UFG5"/>
<dbReference type="HAMAP" id="MF_00300">
    <property type="entry name" value="Chorismate_synth"/>
    <property type="match status" value="1"/>
</dbReference>
<dbReference type="Proteomes" id="UP000198398">
    <property type="component" value="Chromosome"/>
</dbReference>
<proteinExistence type="inferred from homology"/>
<dbReference type="GO" id="GO:0004107">
    <property type="term" value="F:chorismate synthase activity"/>
    <property type="evidence" value="ECO:0007669"/>
    <property type="project" value="UniProtKB-UniRule"/>
</dbReference>
<dbReference type="NCBIfam" id="TIGR01460">
    <property type="entry name" value="HAD-SF-IIA"/>
    <property type="match status" value="1"/>
</dbReference>
<keyword evidence="8 11" id="KW-0521">NADP</keyword>
<evidence type="ECO:0000256" key="1">
    <source>
        <dbReference type="ARBA" id="ARBA00005044"/>
    </source>
</evidence>
<gene>
    <name evidence="11" type="primary">aroC</name>
    <name evidence="14" type="ORF">CFK39_00005</name>
</gene>
<dbReference type="EMBL" id="CP022316">
    <property type="protein sequence ID" value="ASK66974.1"/>
    <property type="molecule type" value="Genomic_DNA"/>
</dbReference>
<keyword evidence="5 11" id="KW-0285">Flavoprotein</keyword>
<dbReference type="InterPro" id="IPR036412">
    <property type="entry name" value="HAD-like_sf"/>
</dbReference>
<evidence type="ECO:0000256" key="9">
    <source>
        <dbReference type="ARBA" id="ARBA00023141"/>
    </source>
</evidence>
<dbReference type="Pfam" id="PF13344">
    <property type="entry name" value="Hydrolase_6"/>
    <property type="match status" value="1"/>
</dbReference>
<comment type="catalytic activity">
    <reaction evidence="11 12">
        <text>5-O-(1-carboxyvinyl)-3-phosphoshikimate = chorismate + phosphate</text>
        <dbReference type="Rhea" id="RHEA:21020"/>
        <dbReference type="ChEBI" id="CHEBI:29748"/>
        <dbReference type="ChEBI" id="CHEBI:43474"/>
        <dbReference type="ChEBI" id="CHEBI:57701"/>
        <dbReference type="EC" id="4.2.3.5"/>
    </reaction>
</comment>
<dbReference type="InterPro" id="IPR020541">
    <property type="entry name" value="Chorismate_synthase_CS"/>
</dbReference>
<evidence type="ECO:0000313" key="15">
    <source>
        <dbReference type="Proteomes" id="UP000198398"/>
    </source>
</evidence>
<evidence type="ECO:0000313" key="14">
    <source>
        <dbReference type="EMBL" id="ASK66974.1"/>
    </source>
</evidence>
<accession>A0A220UFG5</accession>
<dbReference type="NCBIfam" id="NF003793">
    <property type="entry name" value="PRK05382.1"/>
    <property type="match status" value="1"/>
</dbReference>
<dbReference type="EC" id="4.2.3.5" evidence="3 11"/>
<comment type="subunit">
    <text evidence="11">Homotetramer.</text>
</comment>
<feature type="binding site" evidence="11">
    <location>
        <position position="340"/>
    </location>
    <ligand>
        <name>NADP(+)</name>
        <dbReference type="ChEBI" id="CHEBI:58349"/>
    </ligand>
</feature>
<dbReference type="GO" id="GO:0010181">
    <property type="term" value="F:FMN binding"/>
    <property type="evidence" value="ECO:0007669"/>
    <property type="project" value="TreeGrafter"/>
</dbReference>
<dbReference type="SUPFAM" id="SSF103263">
    <property type="entry name" value="Chorismate synthase, AroC"/>
    <property type="match status" value="1"/>
</dbReference>
<dbReference type="KEGG" id="brv:CFK39_00005"/>
<evidence type="ECO:0000256" key="3">
    <source>
        <dbReference type="ARBA" id="ARBA00013036"/>
    </source>
</evidence>
<dbReference type="InterPro" id="IPR000453">
    <property type="entry name" value="Chorismate_synth"/>
</dbReference>
<name>A0A220UFG5_9MICO</name>
<dbReference type="UniPathway" id="UPA00053">
    <property type="reaction ID" value="UER00090"/>
</dbReference>
<evidence type="ECO:0000256" key="4">
    <source>
        <dbReference type="ARBA" id="ARBA00022605"/>
    </source>
</evidence>
<dbReference type="GO" id="GO:0008652">
    <property type="term" value="P:amino acid biosynthetic process"/>
    <property type="evidence" value="ECO:0007669"/>
    <property type="project" value="UniProtKB-KW"/>
</dbReference>
<organism evidence="14 15">
    <name type="scientific">Brachybacterium avium</name>
    <dbReference type="NCBI Taxonomy" id="2017485"/>
    <lineage>
        <taxon>Bacteria</taxon>
        <taxon>Bacillati</taxon>
        <taxon>Actinomycetota</taxon>
        <taxon>Actinomycetes</taxon>
        <taxon>Micrococcales</taxon>
        <taxon>Dermabacteraceae</taxon>
        <taxon>Brachybacterium</taxon>
    </lineage>
</organism>
<evidence type="ECO:0000256" key="6">
    <source>
        <dbReference type="ARBA" id="ARBA00022643"/>
    </source>
</evidence>
<dbReference type="InterPro" id="IPR006357">
    <property type="entry name" value="HAD-SF_hydro_IIA"/>
</dbReference>
<feature type="region of interest" description="Disordered" evidence="13">
    <location>
        <begin position="270"/>
        <end position="293"/>
    </location>
</feature>
<feature type="binding site" evidence="11">
    <location>
        <position position="617"/>
    </location>
    <ligand>
        <name>FMN</name>
        <dbReference type="ChEBI" id="CHEBI:58210"/>
    </ligand>
</feature>
<keyword evidence="9 11" id="KW-0057">Aromatic amino acid biosynthesis</keyword>
<feature type="binding site" evidence="11">
    <location>
        <position position="658"/>
    </location>
    <ligand>
        <name>FMN</name>
        <dbReference type="ChEBI" id="CHEBI:58210"/>
    </ligand>
</feature>
<evidence type="ECO:0000256" key="12">
    <source>
        <dbReference type="RuleBase" id="RU000605"/>
    </source>
</evidence>